<dbReference type="Gene3D" id="3.30.1360.200">
    <property type="match status" value="1"/>
</dbReference>
<evidence type="ECO:0000259" key="2">
    <source>
        <dbReference type="Pfam" id="PF22599"/>
    </source>
</evidence>
<feature type="chain" id="PRO_5046273545" description="SecDF P1 head subdomain domain-containing protein" evidence="1">
    <location>
        <begin position="21"/>
        <end position="169"/>
    </location>
</feature>
<feature type="domain" description="SecDF P1 head subdomain" evidence="2">
    <location>
        <begin position="84"/>
        <end position="167"/>
    </location>
</feature>
<evidence type="ECO:0000313" key="4">
    <source>
        <dbReference type="Proteomes" id="UP001239626"/>
    </source>
</evidence>
<evidence type="ECO:0000256" key="1">
    <source>
        <dbReference type="SAM" id="SignalP"/>
    </source>
</evidence>
<dbReference type="Pfam" id="PF22599">
    <property type="entry name" value="SecDF_P1_head"/>
    <property type="match status" value="1"/>
</dbReference>
<dbReference type="InterPro" id="IPR054384">
    <property type="entry name" value="SecDF_P1_head"/>
</dbReference>
<accession>A0ABU0EAJ1</accession>
<dbReference type="Proteomes" id="UP001239626">
    <property type="component" value="Unassembled WGS sequence"/>
</dbReference>
<organism evidence="3 4">
    <name type="scientific">Cellulomonas humilata</name>
    <dbReference type="NCBI Taxonomy" id="144055"/>
    <lineage>
        <taxon>Bacteria</taxon>
        <taxon>Bacillati</taxon>
        <taxon>Actinomycetota</taxon>
        <taxon>Actinomycetes</taxon>
        <taxon>Micrococcales</taxon>
        <taxon>Cellulomonadaceae</taxon>
        <taxon>Cellulomonas</taxon>
    </lineage>
</organism>
<proteinExistence type="predicted"/>
<reference evidence="3 4" key="1">
    <citation type="submission" date="2023-07" db="EMBL/GenBank/DDBJ databases">
        <title>Sorghum-associated microbial communities from plants grown in Nebraska, USA.</title>
        <authorList>
            <person name="Schachtman D."/>
        </authorList>
    </citation>
    <scope>NUCLEOTIDE SEQUENCE [LARGE SCALE GENOMIC DNA]</scope>
    <source>
        <strain evidence="3 4">BE332</strain>
    </source>
</reference>
<protein>
    <recommendedName>
        <fullName evidence="2">SecDF P1 head subdomain domain-containing protein</fullName>
    </recommendedName>
</protein>
<feature type="signal peptide" evidence="1">
    <location>
        <begin position="1"/>
        <end position="20"/>
    </location>
</feature>
<dbReference type="PROSITE" id="PS51257">
    <property type="entry name" value="PROKAR_LIPOPROTEIN"/>
    <property type="match status" value="1"/>
</dbReference>
<evidence type="ECO:0000313" key="3">
    <source>
        <dbReference type="EMBL" id="MDQ0372281.1"/>
    </source>
</evidence>
<gene>
    <name evidence="3" type="ORF">J2X26_000578</name>
</gene>
<keyword evidence="4" id="KW-1185">Reference proteome</keyword>
<sequence>MRTWSTARLAVLVFVASVVAGCAGADSADSHGGSTAPPLQLRLVTSSDAGPCSAPPLSADGPGTTCDVEGTTTYELAESLGVVTPASVVRESEGAGRAVVVAFDEADARTLADVTGKAIGEELALLLDGKVLSAATVQAPITTGTFAFGFGTASDADRVAALLGASATS</sequence>
<dbReference type="EMBL" id="JAUSVB010000001">
    <property type="protein sequence ID" value="MDQ0372281.1"/>
    <property type="molecule type" value="Genomic_DNA"/>
</dbReference>
<name>A0ABU0EAJ1_9CELL</name>
<dbReference type="RefSeq" id="WP_307489677.1">
    <property type="nucleotide sequence ID" value="NZ_JAUSVB010000001.1"/>
</dbReference>
<keyword evidence="1" id="KW-0732">Signal</keyword>
<comment type="caution">
    <text evidence="3">The sequence shown here is derived from an EMBL/GenBank/DDBJ whole genome shotgun (WGS) entry which is preliminary data.</text>
</comment>